<evidence type="ECO:0000313" key="1">
    <source>
        <dbReference type="EMBL" id="SCW00022.1"/>
    </source>
</evidence>
<dbReference type="InterPro" id="IPR036322">
    <property type="entry name" value="WD40_repeat_dom_sf"/>
</dbReference>
<reference evidence="2" key="1">
    <citation type="submission" date="2016-03" db="EMBL/GenBank/DDBJ databases">
        <authorList>
            <person name="Devillers H."/>
        </authorList>
    </citation>
    <scope>NUCLEOTIDE SEQUENCE [LARGE SCALE GENOMIC DNA]</scope>
</reference>
<organism evidence="1 2">
    <name type="scientific">Lachancea fermentati</name>
    <name type="common">Zygosaccharomyces fermentati</name>
    <dbReference type="NCBI Taxonomy" id="4955"/>
    <lineage>
        <taxon>Eukaryota</taxon>
        <taxon>Fungi</taxon>
        <taxon>Dikarya</taxon>
        <taxon>Ascomycota</taxon>
        <taxon>Saccharomycotina</taxon>
        <taxon>Saccharomycetes</taxon>
        <taxon>Saccharomycetales</taxon>
        <taxon>Saccharomycetaceae</taxon>
        <taxon>Lachancea</taxon>
    </lineage>
</organism>
<protein>
    <submittedName>
        <fullName evidence="1">LAFE_0B07734g1_1</fullName>
    </submittedName>
</protein>
<accession>A0A1G4M8K0</accession>
<evidence type="ECO:0000313" key="2">
    <source>
        <dbReference type="Proteomes" id="UP000190831"/>
    </source>
</evidence>
<dbReference type="Proteomes" id="UP000190831">
    <property type="component" value="Chromosome B"/>
</dbReference>
<dbReference type="SUPFAM" id="SSF50978">
    <property type="entry name" value="WD40 repeat-like"/>
    <property type="match status" value="1"/>
</dbReference>
<name>A0A1G4M8K0_LACFM</name>
<dbReference type="OrthoDB" id="4033799at2759"/>
<keyword evidence="2" id="KW-1185">Reference proteome</keyword>
<gene>
    <name evidence="1" type="ORF">LAFE_0B07734G</name>
</gene>
<proteinExistence type="predicted"/>
<dbReference type="EMBL" id="LT598489">
    <property type="protein sequence ID" value="SCW00022.1"/>
    <property type="molecule type" value="Genomic_DNA"/>
</dbReference>
<sequence length="370" mass="42392">MAHVIHEVFDSSRVISNYFVTGSEGYLIYTELTKKEPVQSFLHLRKIKTDRDSSEIQYRLNVPAYHLESFQAKIQVVNVTHVTRSRLENSFVLLVNEGDGLQLIKFENLFKDGCTKRATLEPNKWRHTEVGDMITSFFAYNTRGQHLQVVYCTRLGSVKKLSYDITTSTFQEIDGIRNATGDILNSCAPCYALDFSKSESVEVPELLFSCFDNNVYVYDKKLERIAVADVFDDNKTLVFAEGVIAKKYSTNALIFYACNITNSGCHLFKKNIMGQWDLVEIFTRDLSVEEKSPLVDCHIYCSGRTKLTIVSGSENGKLYSWEYDYLDEVIVDTHVLEVGASYDVVHCLQSREDKIYYMLNKDTIGYTHRS</sequence>
<dbReference type="OMA" id="IEIWFCT"/>
<dbReference type="AlphaFoldDB" id="A0A1G4M8K0"/>